<protein>
    <submittedName>
        <fullName evidence="1">Uncharacterized protein</fullName>
    </submittedName>
</protein>
<reference evidence="1" key="1">
    <citation type="submission" date="2015-07" db="EMBL/GenBank/DDBJ databases">
        <title>Elucidating the P. pachyrhizi secretome and potential effectors.</title>
        <authorList>
            <person name="de Carvalho M.C.C.G."/>
            <person name="Nascimento L.C."/>
            <person name="Darben L.M."/>
            <person name="Polizel-Podanosqui A.M."/>
            <person name="Lopes-Caitar V.S."/>
            <person name="Rocha C.S."/>
            <person name="Qi M."/>
            <person name="Carazolle M."/>
            <person name="Kuwahara M.K."/>
            <person name="Pereira G.A.G."/>
            <person name="Abdelnoor R.V."/>
            <person name="Whitham S.A."/>
            <person name="Marcelino-Guimaraes F.C."/>
        </authorList>
    </citation>
    <scope>NUCLEOTIDE SEQUENCE</scope>
</reference>
<organism evidence="1">
    <name type="scientific">Phakopsora pachyrhizi</name>
    <name type="common">Asian soybean rust disease fungus</name>
    <dbReference type="NCBI Taxonomy" id="170000"/>
    <lineage>
        <taxon>Eukaryota</taxon>
        <taxon>Fungi</taxon>
        <taxon>Dikarya</taxon>
        <taxon>Basidiomycota</taxon>
        <taxon>Pucciniomycotina</taxon>
        <taxon>Pucciniomycetes</taxon>
        <taxon>Pucciniales</taxon>
        <taxon>Phakopsoraceae</taxon>
        <taxon>Phakopsora</taxon>
    </lineage>
</organism>
<proteinExistence type="evidence at transcript level"/>
<dbReference type="EMBL" id="KT246507">
    <property type="protein sequence ID" value="ALL40598.1"/>
    <property type="molecule type" value="mRNA"/>
</dbReference>
<sequence>MFGSSIRIDLTISQRLFISDSGRCLQTLNFEIASSRSSISKTFKSFC</sequence>
<evidence type="ECO:0000313" key="1">
    <source>
        <dbReference type="EMBL" id="ALL40598.1"/>
    </source>
</evidence>
<accession>A0A0S1MI86</accession>
<dbReference type="AlphaFoldDB" id="A0A0S1MI86"/>
<name>A0A0S1MI86_PHAPC</name>